<protein>
    <submittedName>
        <fullName evidence="1">Uncharacterized protein</fullName>
    </submittedName>
</protein>
<gene>
    <name evidence="1" type="ORF">SORDD17_00932</name>
</gene>
<dbReference type="AlphaFoldDB" id="A0A139RLV9"/>
<name>A0A139RLV9_STROR</name>
<reference evidence="1 2" key="1">
    <citation type="submission" date="2016-01" db="EMBL/GenBank/DDBJ databases">
        <title>Highly variable Streptococcus oralis are common among viridans streptococci isolated from primates.</title>
        <authorList>
            <person name="Denapaite D."/>
            <person name="Rieger M."/>
            <person name="Koendgen S."/>
            <person name="Brueckner R."/>
            <person name="Ochigava I."/>
            <person name="Kappeler P."/>
            <person name="Maetz-Rensing K."/>
            <person name="Leendertz F."/>
            <person name="Hakenbeck R."/>
        </authorList>
    </citation>
    <scope>NUCLEOTIDE SEQUENCE [LARGE SCALE GENOMIC DNA]</scope>
    <source>
        <strain evidence="1 2">DD17</strain>
    </source>
</reference>
<proteinExistence type="predicted"/>
<evidence type="ECO:0000313" key="2">
    <source>
        <dbReference type="Proteomes" id="UP000072989"/>
    </source>
</evidence>
<evidence type="ECO:0000313" key="1">
    <source>
        <dbReference type="EMBL" id="KXU15714.1"/>
    </source>
</evidence>
<comment type="caution">
    <text evidence="1">The sequence shown here is derived from an EMBL/GenBank/DDBJ whole genome shotgun (WGS) entry which is preliminary data.</text>
</comment>
<accession>A0A139RLV9</accession>
<dbReference type="PATRIC" id="fig|1303.87.peg.1123"/>
<sequence length="43" mass="5372">MDKFYFNICILNKILLLGEIKKFSYFLLKWQKNTCEIYFYPLK</sequence>
<organism evidence="1 2">
    <name type="scientific">Streptococcus oralis</name>
    <dbReference type="NCBI Taxonomy" id="1303"/>
    <lineage>
        <taxon>Bacteria</taxon>
        <taxon>Bacillati</taxon>
        <taxon>Bacillota</taxon>
        <taxon>Bacilli</taxon>
        <taxon>Lactobacillales</taxon>
        <taxon>Streptococcaceae</taxon>
        <taxon>Streptococcus</taxon>
    </lineage>
</organism>
<dbReference type="EMBL" id="LQZE01000199">
    <property type="protein sequence ID" value="KXU15714.1"/>
    <property type="molecule type" value="Genomic_DNA"/>
</dbReference>
<dbReference type="Proteomes" id="UP000072989">
    <property type="component" value="Unassembled WGS sequence"/>
</dbReference>